<organism evidence="1 2">
    <name type="scientific">Limosilactobacillus reuteri</name>
    <name type="common">Lactobacillus reuteri</name>
    <dbReference type="NCBI Taxonomy" id="1598"/>
    <lineage>
        <taxon>Bacteria</taxon>
        <taxon>Bacillati</taxon>
        <taxon>Bacillota</taxon>
        <taxon>Bacilli</taxon>
        <taxon>Lactobacillales</taxon>
        <taxon>Lactobacillaceae</taxon>
        <taxon>Limosilactobacillus</taxon>
    </lineage>
</organism>
<reference evidence="2" key="1">
    <citation type="submission" date="2015-10" db="EMBL/GenBank/DDBJ databases">
        <authorList>
            <person name="Crossman L.C."/>
        </authorList>
    </citation>
    <scope>NUCLEOTIDE SEQUENCE [LARGE SCALE GENOMIC DNA]</scope>
    <source>
        <strain evidence="2">20-2</strain>
    </source>
</reference>
<sequence>MRHRKAKQSGQRTTFLDGLPQVEEVIPLKDTNCPHCHQRKQSITVSISRLSVNKASPRKDAKTITKKVQLKQSVSYSGV</sequence>
<accession>A0A0U5JW80</accession>
<gene>
    <name evidence="1" type="ORF">LRLP16767_LR202_01750</name>
</gene>
<evidence type="ECO:0000313" key="2">
    <source>
        <dbReference type="Proteomes" id="UP000235484"/>
    </source>
</evidence>
<protein>
    <submittedName>
        <fullName evidence="1">Mobile element protein</fullName>
    </submittedName>
</protein>
<dbReference type="Proteomes" id="UP000235484">
    <property type="component" value="Unassembled WGS sequence"/>
</dbReference>
<proteinExistence type="predicted"/>
<dbReference type="AlphaFoldDB" id="A0A0U5JW80"/>
<name>A0A0U5JW80_LIMRT</name>
<dbReference type="EMBL" id="LN887647">
    <property type="protein sequence ID" value="CUR41886.1"/>
    <property type="molecule type" value="Genomic_DNA"/>
</dbReference>
<evidence type="ECO:0000313" key="1">
    <source>
        <dbReference type="EMBL" id="CUR41886.1"/>
    </source>
</evidence>